<keyword evidence="1" id="KW-0472">Membrane</keyword>
<evidence type="ECO:0000313" key="2">
    <source>
        <dbReference type="EMBL" id="TYO60841.1"/>
    </source>
</evidence>
<sequence length="97" mass="10922">MLKILIILSAWLLLNVLFVLIVVPARKSRSRLDASGKALAPVPIDKHQDRSDHDEPSSLRHVFVSLAMGAFFVLAYPLIALRDAIVRLWKRARGHET</sequence>
<accession>A0A5S4Y8R6</accession>
<reference evidence="2 3" key="1">
    <citation type="submission" date="2019-08" db="EMBL/GenBank/DDBJ databases">
        <title>Bradyrhizobium hipponensis sp. nov., a rhizobium isolated from a Lupinus angustifolius root nodule in Tunisia.</title>
        <authorList>
            <person name="Off K."/>
            <person name="Rejili M."/>
            <person name="Mars M."/>
            <person name="Brachmann A."/>
            <person name="Marin M."/>
        </authorList>
    </citation>
    <scope>NUCLEOTIDE SEQUENCE [LARGE SCALE GENOMIC DNA]</scope>
    <source>
        <strain evidence="3">aSej3</strain>
    </source>
</reference>
<evidence type="ECO:0000256" key="1">
    <source>
        <dbReference type="SAM" id="Phobius"/>
    </source>
</evidence>
<feature type="transmembrane region" description="Helical" evidence="1">
    <location>
        <begin position="62"/>
        <end position="81"/>
    </location>
</feature>
<dbReference type="AlphaFoldDB" id="A0A5S4Y8R6"/>
<organism evidence="2 3">
    <name type="scientific">Bradyrhizobium hipponense</name>
    <dbReference type="NCBI Taxonomy" id="2605638"/>
    <lineage>
        <taxon>Bacteria</taxon>
        <taxon>Pseudomonadati</taxon>
        <taxon>Pseudomonadota</taxon>
        <taxon>Alphaproteobacteria</taxon>
        <taxon>Hyphomicrobiales</taxon>
        <taxon>Nitrobacteraceae</taxon>
        <taxon>Bradyrhizobium</taxon>
    </lineage>
</organism>
<evidence type="ECO:0000313" key="3">
    <source>
        <dbReference type="Proteomes" id="UP000324797"/>
    </source>
</evidence>
<protein>
    <submittedName>
        <fullName evidence="2">Uncharacterized protein</fullName>
    </submittedName>
</protein>
<keyword evidence="1" id="KW-1133">Transmembrane helix</keyword>
<dbReference type="Proteomes" id="UP000324797">
    <property type="component" value="Unassembled WGS sequence"/>
</dbReference>
<dbReference type="EMBL" id="VSTH01000270">
    <property type="protein sequence ID" value="TYO60841.1"/>
    <property type="molecule type" value="Genomic_DNA"/>
</dbReference>
<comment type="caution">
    <text evidence="2">The sequence shown here is derived from an EMBL/GenBank/DDBJ whole genome shotgun (WGS) entry which is preliminary data.</text>
</comment>
<proteinExistence type="predicted"/>
<gene>
    <name evidence="2" type="ORF">FXV83_41635</name>
</gene>
<keyword evidence="3" id="KW-1185">Reference proteome</keyword>
<dbReference type="RefSeq" id="WP_148745794.1">
    <property type="nucleotide sequence ID" value="NZ_VSTH01000270.1"/>
</dbReference>
<name>A0A5S4Y8R6_9BRAD</name>
<keyword evidence="1" id="KW-0812">Transmembrane</keyword>